<name>A0ABU4SN73_9GAMM</name>
<dbReference type="RefSeq" id="WP_319926811.1">
    <property type="nucleotide sequence ID" value="NZ_VCDP01000050.1"/>
</dbReference>
<evidence type="ECO:0000313" key="2">
    <source>
        <dbReference type="Proteomes" id="UP001271640"/>
    </source>
</evidence>
<accession>A0ABU4SN73</accession>
<sequence>MPFYLPFRREFHKGDLIYGLVNKIRKYIYNNNYFKDSITHYEHKDYPPALMSDYFIPLEWKDANDFASSGMELEDPEDIKDLKEVKIKFQYMKNDIYRKHEESFFRYLKINNKYRSVMERTDYSRQIIGRKCKGAVSWVSINNDELIKNTHIHFILDGINIEELISKYDSNGDEDTNINKDKNKDVNKEDNEFVAVELNNNRYKNIKGITGIELRWIFRNRANPQVASKVQFWKNGLPTPPPWVGNQCLIWDKYALHLEVKEKEDEDRYDGLSRLFRIF</sequence>
<gene>
    <name evidence="1" type="ORF">FE394_13025</name>
</gene>
<dbReference type="Proteomes" id="UP001271640">
    <property type="component" value="Unassembled WGS sequence"/>
</dbReference>
<comment type="caution">
    <text evidence="1">The sequence shown here is derived from an EMBL/GenBank/DDBJ whole genome shotgun (WGS) entry which is preliminary data.</text>
</comment>
<organism evidence="1 2">
    <name type="scientific">Xenorhabdus littoralis</name>
    <dbReference type="NCBI Taxonomy" id="2582835"/>
    <lineage>
        <taxon>Bacteria</taxon>
        <taxon>Pseudomonadati</taxon>
        <taxon>Pseudomonadota</taxon>
        <taxon>Gammaproteobacteria</taxon>
        <taxon>Enterobacterales</taxon>
        <taxon>Morganellaceae</taxon>
        <taxon>Xenorhabdus</taxon>
    </lineage>
</organism>
<protein>
    <submittedName>
        <fullName evidence="1">Uncharacterized protein</fullName>
    </submittedName>
</protein>
<dbReference type="EMBL" id="VCDP01000050">
    <property type="protein sequence ID" value="MDX8000104.1"/>
    <property type="molecule type" value="Genomic_DNA"/>
</dbReference>
<keyword evidence="2" id="KW-1185">Reference proteome</keyword>
<proteinExistence type="predicted"/>
<evidence type="ECO:0000313" key="1">
    <source>
        <dbReference type="EMBL" id="MDX8000104.1"/>
    </source>
</evidence>
<reference evidence="2" key="1">
    <citation type="journal article" date="2024" name="Toxins">
        <title>Genome Sequence Analysis of Native Xenorhabdus Strains Isolated from Entomopathogenic Nematodes in Argentina.</title>
        <authorList>
            <person name="Palma L."/>
            <person name="Frizzo L."/>
            <person name="Kaiser S."/>
            <person name="Berry C."/>
            <person name="Caballero P."/>
            <person name="Bode H.B."/>
            <person name="Del Valle E.E."/>
        </authorList>
    </citation>
    <scope>NUCLEOTIDE SEQUENCE [LARGE SCALE GENOMIC DNA]</scope>
    <source>
        <strain evidence="2">Reich</strain>
    </source>
</reference>